<dbReference type="Proteomes" id="UP001306119">
    <property type="component" value="Unassembled WGS sequence"/>
</dbReference>
<feature type="transmembrane region" description="Helical" evidence="1">
    <location>
        <begin position="194"/>
        <end position="215"/>
    </location>
</feature>
<keyword evidence="3" id="KW-0813">Transport</keyword>
<evidence type="ECO:0000259" key="2">
    <source>
        <dbReference type="Pfam" id="PF07885"/>
    </source>
</evidence>
<dbReference type="Gene3D" id="1.10.287.70">
    <property type="match status" value="1"/>
</dbReference>
<organism evidence="3 4">
    <name type="scientific">Photobacterium toruni</name>
    <dbReference type="NCBI Taxonomy" id="1935446"/>
    <lineage>
        <taxon>Bacteria</taxon>
        <taxon>Pseudomonadati</taxon>
        <taxon>Pseudomonadota</taxon>
        <taxon>Gammaproteobacteria</taxon>
        <taxon>Vibrionales</taxon>
        <taxon>Vibrionaceae</taxon>
        <taxon>Photobacterium</taxon>
    </lineage>
</organism>
<feature type="transmembrane region" description="Helical" evidence="1">
    <location>
        <begin position="128"/>
        <end position="149"/>
    </location>
</feature>
<comment type="caution">
    <text evidence="3">The sequence shown here is derived from an EMBL/GenBank/DDBJ whole genome shotgun (WGS) entry which is preliminary data.</text>
</comment>
<dbReference type="SUPFAM" id="SSF81324">
    <property type="entry name" value="Voltage-gated potassium channels"/>
    <property type="match status" value="1"/>
</dbReference>
<dbReference type="InterPro" id="IPR013099">
    <property type="entry name" value="K_chnl_dom"/>
</dbReference>
<feature type="transmembrane region" description="Helical" evidence="1">
    <location>
        <begin position="169"/>
        <end position="187"/>
    </location>
</feature>
<keyword evidence="4" id="KW-1185">Reference proteome</keyword>
<gene>
    <name evidence="3" type="ORF">VXS06_06490</name>
</gene>
<keyword evidence="1" id="KW-1133">Transmembrane helix</keyword>
<evidence type="ECO:0000313" key="4">
    <source>
        <dbReference type="Proteomes" id="UP001306119"/>
    </source>
</evidence>
<name>A0ABU6L8Z8_9GAMM</name>
<proteinExistence type="predicted"/>
<feature type="transmembrane region" description="Helical" evidence="1">
    <location>
        <begin position="66"/>
        <end position="85"/>
    </location>
</feature>
<evidence type="ECO:0000256" key="1">
    <source>
        <dbReference type="SAM" id="Phobius"/>
    </source>
</evidence>
<feature type="domain" description="Potassium channel" evidence="2">
    <location>
        <begin position="146"/>
        <end position="215"/>
    </location>
</feature>
<keyword evidence="3" id="KW-0407">Ion channel</keyword>
<dbReference type="RefSeq" id="WP_327774495.1">
    <property type="nucleotide sequence ID" value="NZ_JAYXUG010000003.1"/>
</dbReference>
<keyword evidence="1" id="KW-0472">Membrane</keyword>
<accession>A0ABU6L8Z8</accession>
<keyword evidence="1" id="KW-0812">Transmembrane</keyword>
<keyword evidence="3" id="KW-0406">Ion transport</keyword>
<dbReference type="EMBL" id="JAYXUG010000003">
    <property type="protein sequence ID" value="MEC6831416.1"/>
    <property type="molecule type" value="Genomic_DNA"/>
</dbReference>
<reference evidence="3 4" key="1">
    <citation type="submission" date="2024-01" db="EMBL/GenBank/DDBJ databases">
        <title>Active colonisers of the gastrointestinal tract of Atlantic salmon farmed in a warm water region.</title>
        <authorList>
            <person name="Bowman J.P."/>
        </authorList>
    </citation>
    <scope>NUCLEOTIDE SEQUENCE [LARGE SCALE GENOMIC DNA]</scope>
    <source>
        <strain evidence="3 4">S3MW1</strain>
    </source>
</reference>
<feature type="transmembrane region" description="Helical" evidence="1">
    <location>
        <begin position="91"/>
        <end position="107"/>
    </location>
</feature>
<dbReference type="PRINTS" id="PR00169">
    <property type="entry name" value="KCHANNEL"/>
</dbReference>
<feature type="transmembrane region" description="Helical" evidence="1">
    <location>
        <begin position="39"/>
        <end position="59"/>
    </location>
</feature>
<protein>
    <submittedName>
        <fullName evidence="3">Potassium channel family protein</fullName>
    </submittedName>
</protein>
<sequence>MLSKKVRRINNQNNFFYLTLALVFLLISASLNKVITSGILQYILEAFTLITFGICLLSLRFDKNWFRFLSSLVVAWLIAVITRTIFGIEEIEIIMLSLMFIFFYGTFRSIMRQILFTGSINSNKIIGSMALFLLIGLMWAIGYLILIHFLPGAFQGINKGAWQENFADAAYFSFVTLTTLGYGDILPIMPIAKVLAYLEAIVGVFYMAIVVSSLVSSSREQYTIEHIDHIDHIEHIDD</sequence>
<dbReference type="GO" id="GO:0034220">
    <property type="term" value="P:monoatomic ion transmembrane transport"/>
    <property type="evidence" value="ECO:0007669"/>
    <property type="project" value="UniProtKB-KW"/>
</dbReference>
<dbReference type="Pfam" id="PF07885">
    <property type="entry name" value="Ion_trans_2"/>
    <property type="match status" value="1"/>
</dbReference>
<evidence type="ECO:0000313" key="3">
    <source>
        <dbReference type="EMBL" id="MEC6831416.1"/>
    </source>
</evidence>